<feature type="domain" description="PAC" evidence="11">
    <location>
        <begin position="1"/>
        <end position="37"/>
    </location>
</feature>
<evidence type="ECO:0000256" key="2">
    <source>
        <dbReference type="ARBA" id="ARBA00006402"/>
    </source>
</evidence>
<evidence type="ECO:0000313" key="12">
    <source>
        <dbReference type="EMBL" id="MBD2151166.1"/>
    </source>
</evidence>
<organism evidence="12 13">
    <name type="scientific">Pseudanabaena cinerea FACHB-1277</name>
    <dbReference type="NCBI Taxonomy" id="2949581"/>
    <lineage>
        <taxon>Bacteria</taxon>
        <taxon>Bacillati</taxon>
        <taxon>Cyanobacteriota</taxon>
        <taxon>Cyanophyceae</taxon>
        <taxon>Pseudanabaenales</taxon>
        <taxon>Pseudanabaenaceae</taxon>
        <taxon>Pseudanabaena</taxon>
        <taxon>Pseudanabaena cinerea</taxon>
    </lineage>
</organism>
<keyword evidence="7" id="KW-0902">Two-component regulatory system</keyword>
<dbReference type="SUPFAM" id="SSF47384">
    <property type="entry name" value="Homodimeric domain of signal transducing histidine kinase"/>
    <property type="match status" value="1"/>
</dbReference>
<dbReference type="FunFam" id="1.10.287.130:FF:000145">
    <property type="entry name" value="Sensory transduction histidine kinase"/>
    <property type="match status" value="1"/>
</dbReference>
<dbReference type="EC" id="2.7.13.3" evidence="3"/>
<dbReference type="InterPro" id="IPR003594">
    <property type="entry name" value="HATPase_dom"/>
</dbReference>
<dbReference type="CDD" id="cd00082">
    <property type="entry name" value="HisKA"/>
    <property type="match status" value="1"/>
</dbReference>
<dbReference type="InterPro" id="IPR005467">
    <property type="entry name" value="His_kinase_dom"/>
</dbReference>
<dbReference type="InterPro" id="IPR036097">
    <property type="entry name" value="HisK_dim/P_sf"/>
</dbReference>
<dbReference type="PROSITE" id="PS50113">
    <property type="entry name" value="PAC"/>
    <property type="match status" value="1"/>
</dbReference>
<evidence type="ECO:0000256" key="1">
    <source>
        <dbReference type="ARBA" id="ARBA00000085"/>
    </source>
</evidence>
<dbReference type="Gene3D" id="1.10.287.130">
    <property type="match status" value="1"/>
</dbReference>
<reference evidence="12" key="2">
    <citation type="submission" date="2020-08" db="EMBL/GenBank/DDBJ databases">
        <authorList>
            <person name="Chen M."/>
            <person name="Teng W."/>
            <person name="Zhao L."/>
            <person name="Hu C."/>
            <person name="Zhou Y."/>
            <person name="Han B."/>
            <person name="Song L."/>
            <person name="Shu W."/>
        </authorList>
    </citation>
    <scope>NUCLEOTIDE SEQUENCE</scope>
    <source>
        <strain evidence="12">FACHB-1277</strain>
    </source>
</reference>
<gene>
    <name evidence="12" type="ORF">H6F44_13695</name>
</gene>
<dbReference type="CDD" id="cd16922">
    <property type="entry name" value="HATPase_EvgS-ArcB-TorS-like"/>
    <property type="match status" value="1"/>
</dbReference>
<dbReference type="EMBL" id="JACJPY010000044">
    <property type="protein sequence ID" value="MBD2151166.1"/>
    <property type="molecule type" value="Genomic_DNA"/>
</dbReference>
<proteinExistence type="inferred from homology"/>
<dbReference type="GO" id="GO:0000155">
    <property type="term" value="F:phosphorelay sensor kinase activity"/>
    <property type="evidence" value="ECO:0007669"/>
    <property type="project" value="InterPro"/>
</dbReference>
<evidence type="ECO:0000259" key="11">
    <source>
        <dbReference type="PROSITE" id="PS50113"/>
    </source>
</evidence>
<evidence type="ECO:0000256" key="4">
    <source>
        <dbReference type="ARBA" id="ARBA00022553"/>
    </source>
</evidence>
<accession>A0A926UTR5</accession>
<comment type="similarity">
    <text evidence="2">In the N-terminal section; belongs to the phytochrome family.</text>
</comment>
<name>A0A926UTR5_9CYAN</name>
<dbReference type="Pfam" id="PF00512">
    <property type="entry name" value="HisKA"/>
    <property type="match status" value="1"/>
</dbReference>
<dbReference type="Pfam" id="PF02518">
    <property type="entry name" value="HATPase_c"/>
    <property type="match status" value="1"/>
</dbReference>
<dbReference type="InterPro" id="IPR000700">
    <property type="entry name" value="PAS-assoc_C"/>
</dbReference>
<keyword evidence="5" id="KW-0808">Transferase</keyword>
<keyword evidence="9" id="KW-0175">Coiled coil</keyword>
<dbReference type="Proteomes" id="UP000631421">
    <property type="component" value="Unassembled WGS sequence"/>
</dbReference>
<keyword evidence="6" id="KW-0418">Kinase</keyword>
<evidence type="ECO:0000256" key="8">
    <source>
        <dbReference type="ARBA" id="ARBA00074306"/>
    </source>
</evidence>
<dbReference type="SMART" id="SM00388">
    <property type="entry name" value="HisKA"/>
    <property type="match status" value="1"/>
</dbReference>
<comment type="catalytic activity">
    <reaction evidence="1">
        <text>ATP + protein L-histidine = ADP + protein N-phospho-L-histidine.</text>
        <dbReference type="EC" id="2.7.13.3"/>
    </reaction>
</comment>
<evidence type="ECO:0000259" key="10">
    <source>
        <dbReference type="PROSITE" id="PS50109"/>
    </source>
</evidence>
<keyword evidence="13" id="KW-1185">Reference proteome</keyword>
<dbReference type="InterPro" id="IPR004358">
    <property type="entry name" value="Sig_transdc_His_kin-like_C"/>
</dbReference>
<evidence type="ECO:0000256" key="6">
    <source>
        <dbReference type="ARBA" id="ARBA00022777"/>
    </source>
</evidence>
<evidence type="ECO:0000256" key="5">
    <source>
        <dbReference type="ARBA" id="ARBA00022679"/>
    </source>
</evidence>
<keyword evidence="4" id="KW-0597">Phosphoprotein</keyword>
<feature type="coiled-coil region" evidence="9">
    <location>
        <begin position="185"/>
        <end position="212"/>
    </location>
</feature>
<dbReference type="PANTHER" id="PTHR43711">
    <property type="entry name" value="TWO-COMPONENT HISTIDINE KINASE"/>
    <property type="match status" value="1"/>
</dbReference>
<dbReference type="PROSITE" id="PS50109">
    <property type="entry name" value="HIS_KIN"/>
    <property type="match status" value="1"/>
</dbReference>
<evidence type="ECO:0000256" key="7">
    <source>
        <dbReference type="ARBA" id="ARBA00023012"/>
    </source>
</evidence>
<evidence type="ECO:0000256" key="3">
    <source>
        <dbReference type="ARBA" id="ARBA00012438"/>
    </source>
</evidence>
<reference evidence="12" key="1">
    <citation type="journal article" date="2015" name="ISME J.">
        <title>Draft Genome Sequence of Streptomyces incarnatus NRRL8089, which Produces the Nucleoside Antibiotic Sinefungin.</title>
        <authorList>
            <person name="Oshima K."/>
            <person name="Hattori M."/>
            <person name="Shimizu H."/>
            <person name="Fukuda K."/>
            <person name="Nemoto M."/>
            <person name="Inagaki K."/>
            <person name="Tamura T."/>
        </authorList>
    </citation>
    <scope>NUCLEOTIDE SEQUENCE</scope>
    <source>
        <strain evidence="12">FACHB-1277</strain>
    </source>
</reference>
<evidence type="ECO:0000313" key="13">
    <source>
        <dbReference type="Proteomes" id="UP000631421"/>
    </source>
</evidence>
<comment type="caution">
    <text evidence="12">The sequence shown here is derived from an EMBL/GenBank/DDBJ whole genome shotgun (WGS) entry which is preliminary data.</text>
</comment>
<dbReference type="PRINTS" id="PR00344">
    <property type="entry name" value="BCTRLSENSOR"/>
</dbReference>
<feature type="domain" description="Histidine kinase" evidence="10">
    <location>
        <begin position="233"/>
        <end position="465"/>
    </location>
</feature>
<dbReference type="SUPFAM" id="SSF55781">
    <property type="entry name" value="GAF domain-like"/>
    <property type="match status" value="1"/>
</dbReference>
<sequence>MKASSSKIDQDNGDPPFFIGVLEDISDRKQAEASLQSLVEGAAAKTGANFFPALVEYIAKALNVRFVFVTRALKDQLKIEVSWIDGTINPSSVIGLHTSPCAVTIHKGSFECPNLTESGFADSVVVKKLGAVSYFGLAITKADGQKIGSICILDDKPIRDIPRANAILRVFAARVSAEVERFEALESLRELNQQLESRVEERTQALQYANQQLSVTNAELARATKLKDEFLANMSHELRTPLNAILGMSEGLLSDTFGDLNARQKKALALIENSGRHLLELINDILDVARIESGKFSLSVSSVGVSQLCQSSLSFIKQMASKKQVRLEVIVPSHLGVIVVDDLRMRQALINLLSNAVKFTPTGGKICLDVKLMPIDETNLSAVSDSSHAIIFAIADTGIGISPENIDKLFQAFVQIDSSFTRQYAGSGLGLTIVKQIAEMHGGYVSVTSKVGEGSCFAIVLPYIQALK</sequence>
<dbReference type="InterPro" id="IPR036890">
    <property type="entry name" value="HATPase_C_sf"/>
</dbReference>
<dbReference type="SMART" id="SM00387">
    <property type="entry name" value="HATPase_c"/>
    <property type="match status" value="1"/>
</dbReference>
<dbReference type="PANTHER" id="PTHR43711:SF31">
    <property type="entry name" value="HISTIDINE KINASE"/>
    <property type="match status" value="1"/>
</dbReference>
<protein>
    <recommendedName>
        <fullName evidence="8">Circadian input-output histidine kinase CikA</fullName>
        <ecNumber evidence="3">2.7.13.3</ecNumber>
    </recommendedName>
</protein>
<dbReference type="SUPFAM" id="SSF55874">
    <property type="entry name" value="ATPase domain of HSP90 chaperone/DNA topoisomerase II/histidine kinase"/>
    <property type="match status" value="1"/>
</dbReference>
<dbReference type="InterPro" id="IPR003661">
    <property type="entry name" value="HisK_dim/P_dom"/>
</dbReference>
<dbReference type="Gene3D" id="3.30.565.10">
    <property type="entry name" value="Histidine kinase-like ATPase, C-terminal domain"/>
    <property type="match status" value="1"/>
</dbReference>
<evidence type="ECO:0000256" key="9">
    <source>
        <dbReference type="SAM" id="Coils"/>
    </source>
</evidence>
<dbReference type="FunFam" id="3.30.565.10:FF:000010">
    <property type="entry name" value="Sensor histidine kinase RcsC"/>
    <property type="match status" value="1"/>
</dbReference>
<dbReference type="AlphaFoldDB" id="A0A926UTR5"/>
<dbReference type="InterPro" id="IPR050736">
    <property type="entry name" value="Sensor_HK_Regulatory"/>
</dbReference>